<dbReference type="AlphaFoldDB" id="A0A224YAM7"/>
<feature type="region of interest" description="Disordered" evidence="1">
    <location>
        <begin position="1"/>
        <end position="26"/>
    </location>
</feature>
<evidence type="ECO:0000256" key="1">
    <source>
        <dbReference type="SAM" id="MobiDB-lite"/>
    </source>
</evidence>
<feature type="compositionally biased region" description="Basic residues" evidence="1">
    <location>
        <begin position="11"/>
        <end position="26"/>
    </location>
</feature>
<protein>
    <submittedName>
        <fullName evidence="2">Uncharacterized protein</fullName>
    </submittedName>
</protein>
<sequence length="94" mass="10703">MHHNASDCLLKKQKQKKRKKSKKKMAGLHFHRHRHFGTDLSCCCGGCYFEKTVLQTKTASKTGSWCNADVCADKLWCWTASASLAHETPLHMHC</sequence>
<evidence type="ECO:0000313" key="2">
    <source>
        <dbReference type="EMBL" id="MAA14726.1"/>
    </source>
</evidence>
<proteinExistence type="predicted"/>
<accession>A0A224YAM7</accession>
<organism evidence="2">
    <name type="scientific">Rhipicephalus zambeziensis</name>
    <dbReference type="NCBI Taxonomy" id="60191"/>
    <lineage>
        <taxon>Eukaryota</taxon>
        <taxon>Metazoa</taxon>
        <taxon>Ecdysozoa</taxon>
        <taxon>Arthropoda</taxon>
        <taxon>Chelicerata</taxon>
        <taxon>Arachnida</taxon>
        <taxon>Acari</taxon>
        <taxon>Parasitiformes</taxon>
        <taxon>Ixodida</taxon>
        <taxon>Ixodoidea</taxon>
        <taxon>Ixodidae</taxon>
        <taxon>Rhipicephalinae</taxon>
        <taxon>Rhipicephalus</taxon>
        <taxon>Rhipicephalus</taxon>
    </lineage>
</organism>
<reference evidence="2" key="1">
    <citation type="journal article" date="2017" name="Parasit. Vectors">
        <title>Sialotranscriptomics of Rhipicephalus zambeziensis reveals intricate expression profiles of secretory proteins and suggests tight temporal transcriptional regulation during blood-feeding.</title>
        <authorList>
            <person name="de Castro M.H."/>
            <person name="de Klerk D."/>
            <person name="Pienaar R."/>
            <person name="Rees D.J.G."/>
            <person name="Mans B.J."/>
        </authorList>
    </citation>
    <scope>NUCLEOTIDE SEQUENCE</scope>
    <source>
        <tissue evidence="2">Salivary glands</tissue>
    </source>
</reference>
<dbReference type="EMBL" id="GFPF01003580">
    <property type="protein sequence ID" value="MAA14726.1"/>
    <property type="molecule type" value="Transcribed_RNA"/>
</dbReference>
<name>A0A224YAM7_9ACAR</name>